<evidence type="ECO:0000313" key="2">
    <source>
        <dbReference type="Proteomes" id="UP000749559"/>
    </source>
</evidence>
<name>A0A8J1URJ9_OWEFU</name>
<dbReference type="InterPro" id="IPR011333">
    <property type="entry name" value="SKP1/BTB/POZ_sf"/>
</dbReference>
<dbReference type="InterPro" id="IPR000210">
    <property type="entry name" value="BTB/POZ_dom"/>
</dbReference>
<dbReference type="InterPro" id="IPR003131">
    <property type="entry name" value="T1-type_BTB"/>
</dbReference>
<organism evidence="1 2">
    <name type="scientific">Owenia fusiformis</name>
    <name type="common">Polychaete worm</name>
    <dbReference type="NCBI Taxonomy" id="6347"/>
    <lineage>
        <taxon>Eukaryota</taxon>
        <taxon>Metazoa</taxon>
        <taxon>Spiralia</taxon>
        <taxon>Lophotrochozoa</taxon>
        <taxon>Annelida</taxon>
        <taxon>Polychaeta</taxon>
        <taxon>Sedentaria</taxon>
        <taxon>Canalipalpata</taxon>
        <taxon>Sabellida</taxon>
        <taxon>Oweniida</taxon>
        <taxon>Oweniidae</taxon>
        <taxon>Owenia</taxon>
    </lineage>
</organism>
<dbReference type="Proteomes" id="UP000749559">
    <property type="component" value="Unassembled WGS sequence"/>
</dbReference>
<reference evidence="1" key="1">
    <citation type="submission" date="2022-03" db="EMBL/GenBank/DDBJ databases">
        <authorList>
            <person name="Martin C."/>
        </authorList>
    </citation>
    <scope>NUCLEOTIDE SEQUENCE</scope>
</reference>
<dbReference type="Pfam" id="PF20871">
    <property type="entry name" value="KCTD1-15_CTD"/>
    <property type="match status" value="1"/>
</dbReference>
<sequence>MMSSSGSTPPLSSPVPNNNHIYKISGVPFPATPTRYTAPVHIDVGGTIYTSSLETLTKYPESKLGKMFNGSIPIVLDSLKQHYFIDRDGEIFRYILNYVRTSELLLPDPFPHLDMLLYEAKFYDIPDMIRDIENLSNKRKSGHKKYKDGSVAECCDCVAVNVTPDLGERVCISAERPLVEEIFPELNSALMDSRNTGYNLDSRYVIRFPVNGFCNLNSLQVMQRLLQHGFDVVASNGGSGEGQQFSEYLFCRKGGAATIISNSNDRSSPIRSN</sequence>
<dbReference type="AlphaFoldDB" id="A0A8J1URJ9"/>
<dbReference type="GO" id="GO:0051260">
    <property type="term" value="P:protein homooligomerization"/>
    <property type="evidence" value="ECO:0007669"/>
    <property type="project" value="InterPro"/>
</dbReference>
<comment type="caution">
    <text evidence="1">The sequence shown here is derived from an EMBL/GenBank/DDBJ whole genome shotgun (WGS) entry which is preliminary data.</text>
</comment>
<keyword evidence="2" id="KW-1185">Reference proteome</keyword>
<dbReference type="EMBL" id="CAIIXF020000003">
    <property type="protein sequence ID" value="CAH1779977.1"/>
    <property type="molecule type" value="Genomic_DNA"/>
</dbReference>
<dbReference type="OrthoDB" id="2414723at2759"/>
<dbReference type="PANTHER" id="PTHR14499">
    <property type="entry name" value="POTASSIUM CHANNEL TETRAMERIZATION DOMAIN-CONTAINING"/>
    <property type="match status" value="1"/>
</dbReference>
<dbReference type="CDD" id="cd18361">
    <property type="entry name" value="BTB_POZ_KCTD1-like"/>
    <property type="match status" value="1"/>
</dbReference>
<protein>
    <submittedName>
        <fullName evidence="1">Uncharacterized protein</fullName>
    </submittedName>
</protein>
<dbReference type="Pfam" id="PF02214">
    <property type="entry name" value="BTB_2"/>
    <property type="match status" value="1"/>
</dbReference>
<evidence type="ECO:0000313" key="1">
    <source>
        <dbReference type="EMBL" id="CAH1779977.1"/>
    </source>
</evidence>
<dbReference type="SMART" id="SM00225">
    <property type="entry name" value="BTB"/>
    <property type="match status" value="1"/>
</dbReference>
<dbReference type="SUPFAM" id="SSF54695">
    <property type="entry name" value="POZ domain"/>
    <property type="match status" value="1"/>
</dbReference>
<accession>A0A8J1URJ9</accession>
<gene>
    <name evidence="1" type="ORF">OFUS_LOCUS6728</name>
</gene>
<dbReference type="InterPro" id="IPR048595">
    <property type="entry name" value="KCTD1-15-like_C"/>
</dbReference>
<dbReference type="PANTHER" id="PTHR14499:SF67">
    <property type="entry name" value="BTB_POZ DOMAIN-CONTAINING PROTEIN TIWAZ"/>
    <property type="match status" value="1"/>
</dbReference>
<proteinExistence type="predicted"/>
<dbReference type="Gene3D" id="3.30.710.10">
    <property type="entry name" value="Potassium Channel Kv1.1, Chain A"/>
    <property type="match status" value="1"/>
</dbReference>